<reference evidence="4" key="3">
    <citation type="submission" date="2023-03" db="UniProtKB">
        <authorList>
            <consortium name="EnsemblPlants"/>
        </authorList>
    </citation>
    <scope>IDENTIFICATION</scope>
    <source>
        <strain evidence="4">cv. Chiifu-401-42</strain>
    </source>
</reference>
<accession>M4C7Z4</accession>
<feature type="domain" description="Jacalin-type lectin" evidence="3">
    <location>
        <begin position="1"/>
        <end position="177"/>
    </location>
</feature>
<evidence type="ECO:0000256" key="2">
    <source>
        <dbReference type="ARBA" id="ARBA00022734"/>
    </source>
</evidence>
<comment type="similarity">
    <text evidence="1">Belongs to the jacalin lectin family.</text>
</comment>
<evidence type="ECO:0000259" key="3">
    <source>
        <dbReference type="PROSITE" id="PS51752"/>
    </source>
</evidence>
<dbReference type="InParanoid" id="M4C7Z4"/>
<dbReference type="InterPro" id="IPR001229">
    <property type="entry name" value="Jacalin-like_lectin_dom"/>
</dbReference>
<proteinExistence type="inferred from homology"/>
<keyword evidence="5" id="KW-1185">Reference proteome</keyword>
<organism evidence="4 5">
    <name type="scientific">Brassica campestris</name>
    <name type="common">Field mustard</name>
    <dbReference type="NCBI Taxonomy" id="3711"/>
    <lineage>
        <taxon>Eukaryota</taxon>
        <taxon>Viridiplantae</taxon>
        <taxon>Streptophyta</taxon>
        <taxon>Embryophyta</taxon>
        <taxon>Tracheophyta</taxon>
        <taxon>Spermatophyta</taxon>
        <taxon>Magnoliopsida</taxon>
        <taxon>eudicotyledons</taxon>
        <taxon>Gunneridae</taxon>
        <taxon>Pentapetalae</taxon>
        <taxon>rosids</taxon>
        <taxon>malvids</taxon>
        <taxon>Brassicales</taxon>
        <taxon>Brassicaceae</taxon>
        <taxon>Brassiceae</taxon>
        <taxon>Brassica</taxon>
    </lineage>
</organism>
<dbReference type="SUPFAM" id="SSF51101">
    <property type="entry name" value="Mannose-binding lectins"/>
    <property type="match status" value="1"/>
</dbReference>
<dbReference type="GO" id="GO:0030246">
    <property type="term" value="F:carbohydrate binding"/>
    <property type="evidence" value="ECO:0007669"/>
    <property type="project" value="UniProtKB-KW"/>
</dbReference>
<dbReference type="Proteomes" id="UP000011750">
    <property type="component" value="Chromosome A03"/>
</dbReference>
<evidence type="ECO:0000256" key="1">
    <source>
        <dbReference type="ARBA" id="ARBA00006568"/>
    </source>
</evidence>
<dbReference type="AlphaFoldDB" id="M4C7Z4"/>
<reference evidence="4 5" key="1">
    <citation type="journal article" date="2011" name="Nat. Genet.">
        <title>The genome of the mesopolyploid crop species Brassica rapa.</title>
        <authorList>
            <consortium name="Brassica rapa Genome Sequencing Project Consortium"/>
            <person name="Wang X."/>
            <person name="Wang H."/>
            <person name="Wang J."/>
            <person name="Sun R."/>
            <person name="Wu J."/>
            <person name="Liu S."/>
            <person name="Bai Y."/>
            <person name="Mun J.H."/>
            <person name="Bancroft I."/>
            <person name="Cheng F."/>
            <person name="Huang S."/>
            <person name="Li X."/>
            <person name="Hua W."/>
            <person name="Wang J."/>
            <person name="Wang X."/>
            <person name="Freeling M."/>
            <person name="Pires J.C."/>
            <person name="Paterson A.H."/>
            <person name="Chalhoub B."/>
            <person name="Wang B."/>
            <person name="Hayward A."/>
            <person name="Sharpe A.G."/>
            <person name="Park B.S."/>
            <person name="Weisshaar B."/>
            <person name="Liu B."/>
            <person name="Li B."/>
            <person name="Liu B."/>
            <person name="Tong C."/>
            <person name="Song C."/>
            <person name="Duran C."/>
            <person name="Peng C."/>
            <person name="Geng C."/>
            <person name="Koh C."/>
            <person name="Lin C."/>
            <person name="Edwards D."/>
            <person name="Mu D."/>
            <person name="Shen D."/>
            <person name="Soumpourou E."/>
            <person name="Li F."/>
            <person name="Fraser F."/>
            <person name="Conant G."/>
            <person name="Lassalle G."/>
            <person name="King G.J."/>
            <person name="Bonnema G."/>
            <person name="Tang H."/>
            <person name="Wang H."/>
            <person name="Belcram H."/>
            <person name="Zhou H."/>
            <person name="Hirakawa H."/>
            <person name="Abe H."/>
            <person name="Guo H."/>
            <person name="Wang H."/>
            <person name="Jin H."/>
            <person name="Parkin I.A."/>
            <person name="Batley J."/>
            <person name="Kim J.S."/>
            <person name="Just J."/>
            <person name="Li J."/>
            <person name="Xu J."/>
            <person name="Deng J."/>
            <person name="Kim J.A."/>
            <person name="Li J."/>
            <person name="Yu J."/>
            <person name="Meng J."/>
            <person name="Wang J."/>
            <person name="Min J."/>
            <person name="Poulain J."/>
            <person name="Wang J."/>
            <person name="Hatakeyama K."/>
            <person name="Wu K."/>
            <person name="Wang L."/>
            <person name="Fang L."/>
            <person name="Trick M."/>
            <person name="Links M.G."/>
            <person name="Zhao M."/>
            <person name="Jin M."/>
            <person name="Ramchiary N."/>
            <person name="Drou N."/>
            <person name="Berkman P.J."/>
            <person name="Cai Q."/>
            <person name="Huang Q."/>
            <person name="Li R."/>
            <person name="Tabata S."/>
            <person name="Cheng S."/>
            <person name="Zhang S."/>
            <person name="Zhang S."/>
            <person name="Huang S."/>
            <person name="Sato S."/>
            <person name="Sun S."/>
            <person name="Kwon S.J."/>
            <person name="Choi S.R."/>
            <person name="Lee T.H."/>
            <person name="Fan W."/>
            <person name="Zhao X."/>
            <person name="Tan X."/>
            <person name="Xu X."/>
            <person name="Wang Y."/>
            <person name="Qiu Y."/>
            <person name="Yin Y."/>
            <person name="Li Y."/>
            <person name="Du Y."/>
            <person name="Liao Y."/>
            <person name="Lim Y."/>
            <person name="Narusaka Y."/>
            <person name="Wang Y."/>
            <person name="Wang Z."/>
            <person name="Li Z."/>
            <person name="Wang Z."/>
            <person name="Xiong Z."/>
            <person name="Zhang Z."/>
        </authorList>
    </citation>
    <scope>NUCLEOTIDE SEQUENCE [LARGE SCALE GENOMIC DNA]</scope>
    <source>
        <strain evidence="4 5">cv. Chiifu-401-42</strain>
    </source>
</reference>
<dbReference type="Gramene" id="Bra000322.1">
    <property type="protein sequence ID" value="Bra000322.1-P"/>
    <property type="gene ID" value="Bra000322"/>
</dbReference>
<dbReference type="OMA" id="TNERAHY"/>
<dbReference type="PROSITE" id="PS51752">
    <property type="entry name" value="JACALIN_LECTIN"/>
    <property type="match status" value="1"/>
</dbReference>
<reference evidence="4 5" key="2">
    <citation type="journal article" date="2018" name="Hortic Res">
        <title>Improved Brassica rapa reference genome by single-molecule sequencing and chromosome conformation capture technologies.</title>
        <authorList>
            <person name="Zhang L."/>
            <person name="Cai X."/>
            <person name="Wu J."/>
            <person name="Liu M."/>
            <person name="Grob S."/>
            <person name="Cheng F."/>
            <person name="Liang J."/>
            <person name="Cai C."/>
            <person name="Liu Z."/>
            <person name="Liu B."/>
            <person name="Wang F."/>
            <person name="Li S."/>
            <person name="Liu F."/>
            <person name="Li X."/>
            <person name="Cheng L."/>
            <person name="Yang W."/>
            <person name="Li M.H."/>
            <person name="Grossniklaus U."/>
            <person name="Zheng H."/>
            <person name="Wang X."/>
        </authorList>
    </citation>
    <scope>NUCLEOTIDE SEQUENCE [LARGE SCALE GENOMIC DNA]</scope>
    <source>
        <strain evidence="4 5">cv. Chiifu-401-42</strain>
    </source>
</reference>
<evidence type="ECO:0000313" key="5">
    <source>
        <dbReference type="Proteomes" id="UP000011750"/>
    </source>
</evidence>
<protein>
    <recommendedName>
        <fullName evidence="3">Jacalin-type lectin domain-containing protein</fullName>
    </recommendedName>
</protein>
<evidence type="ECO:0000313" key="4">
    <source>
        <dbReference type="EnsemblPlants" id="Bra000322.1-P"/>
    </source>
</evidence>
<keyword evidence="2" id="KW-0430">Lectin</keyword>
<name>M4C7Z4_BRACM</name>
<dbReference type="EnsemblPlants" id="Bra000322.1">
    <property type="protein sequence ID" value="Bra000322.1-P"/>
    <property type="gene ID" value="Bra000322"/>
</dbReference>
<dbReference type="PANTHER" id="PTHR47293">
    <property type="entry name" value="JACALIN-RELATED LECTIN 3"/>
    <property type="match status" value="1"/>
</dbReference>
<dbReference type="Gene3D" id="2.100.10.30">
    <property type="entry name" value="Jacalin-like lectin domain"/>
    <property type="match status" value="1"/>
</dbReference>
<sequence length="216" mass="24360">MGPLGHSRTGSGGFEWDETPHNVLSHINVSFNKHGVTSIQFGYVENGAVVMSETYGSSSSVCSRRIVSSIILYHPTFTSYIVCDISFDYMNLQLRLNHETEFVKGIWGEIHNGYISSLAFHTNERAHYAVHWTFDSGEVGLEKMEFHSGILERREFGSFFGTCNHAQLTSIGFYVRLLVPNVMAIKGKMFQQARGDGEDFLILYYMVLLDYSCGLV</sequence>
<dbReference type="Pfam" id="PF01419">
    <property type="entry name" value="Jacalin"/>
    <property type="match status" value="1"/>
</dbReference>
<dbReference type="PANTHER" id="PTHR47293:SF45">
    <property type="entry name" value="JACALIN-TYPE LECTIN DOMAIN-CONTAINING PROTEIN"/>
    <property type="match status" value="1"/>
</dbReference>
<dbReference type="HOGENOM" id="CLU_076205_0_1_1"/>
<dbReference type="InterPro" id="IPR036404">
    <property type="entry name" value="Jacalin-like_lectin_dom_sf"/>
</dbReference>